<reference evidence="2 3" key="1">
    <citation type="submission" date="2020-06" db="EMBL/GenBank/DDBJ databases">
        <authorList>
            <person name="Li R."/>
            <person name="Bekaert M."/>
        </authorList>
    </citation>
    <scope>NUCLEOTIDE SEQUENCE [LARGE SCALE GENOMIC DNA]</scope>
    <source>
        <strain evidence="3">wild</strain>
    </source>
</reference>
<evidence type="ECO:0008006" key="4">
    <source>
        <dbReference type="Google" id="ProtNLM"/>
    </source>
</evidence>
<dbReference type="OrthoDB" id="10523902at2759"/>
<feature type="region of interest" description="Disordered" evidence="1">
    <location>
        <begin position="355"/>
        <end position="379"/>
    </location>
</feature>
<protein>
    <recommendedName>
        <fullName evidence="4">Roc domain-containing protein</fullName>
    </recommendedName>
</protein>
<evidence type="ECO:0000313" key="2">
    <source>
        <dbReference type="EMBL" id="CAC5416056.1"/>
    </source>
</evidence>
<keyword evidence="3" id="KW-1185">Reference proteome</keyword>
<gene>
    <name evidence="2" type="ORF">MCOR_48691</name>
</gene>
<sequence>MPSQPDEVKPLISIEHITETNDPIVTALITDNEPKSIQNCSGASNNILVDKELLVAETDRIISDTSSIRKLDKIDMTKPEQIDEDLNLKMTEAIVKNMDAFLSYVKNKKDNMKSDGLVECGIWDYAGPRDYYATHQTFLTSKAIYLLVVDITDGITTFQDDTEFSFESIGRYIDFWLDSIHFHRDITAEGLRPPVIMVCTGIDKVGKNREKKKKRDEAEKEVNEKQKRVLPEAINQLSEGDKTRNSKLMQSSKTEKRYFVKTMIVGKESTGKTCLLRRLLKDNISDVTSTDGIDIVVRRCKINIEDGKWIIGKEIDDDKVSRIKRALNPNAQDRDTQNMQVDETKTINKDQRDEMSTFKNGTTSDALVSRDKSGDTNESSLLVMPEDFTTDAKVSLDTYKEKKASSSLVMPGDLMSHVFSKSTVNTSSNLYALCQLWDFAGQ</sequence>
<proteinExistence type="predicted"/>
<name>A0A6J8E7G6_MYTCO</name>
<dbReference type="Proteomes" id="UP000507470">
    <property type="component" value="Unassembled WGS sequence"/>
</dbReference>
<dbReference type="AlphaFoldDB" id="A0A6J8E7G6"/>
<feature type="compositionally biased region" description="Polar residues" evidence="1">
    <location>
        <begin position="357"/>
        <end position="366"/>
    </location>
</feature>
<dbReference type="EMBL" id="CACVKT020008564">
    <property type="protein sequence ID" value="CAC5416056.1"/>
    <property type="molecule type" value="Genomic_DNA"/>
</dbReference>
<accession>A0A6J8E7G6</accession>
<evidence type="ECO:0000256" key="1">
    <source>
        <dbReference type="SAM" id="MobiDB-lite"/>
    </source>
</evidence>
<evidence type="ECO:0000313" key="3">
    <source>
        <dbReference type="Proteomes" id="UP000507470"/>
    </source>
</evidence>
<dbReference type="SUPFAM" id="SSF52540">
    <property type="entry name" value="P-loop containing nucleoside triphosphate hydrolases"/>
    <property type="match status" value="2"/>
</dbReference>
<organism evidence="2 3">
    <name type="scientific">Mytilus coruscus</name>
    <name type="common">Sea mussel</name>
    <dbReference type="NCBI Taxonomy" id="42192"/>
    <lineage>
        <taxon>Eukaryota</taxon>
        <taxon>Metazoa</taxon>
        <taxon>Spiralia</taxon>
        <taxon>Lophotrochozoa</taxon>
        <taxon>Mollusca</taxon>
        <taxon>Bivalvia</taxon>
        <taxon>Autobranchia</taxon>
        <taxon>Pteriomorphia</taxon>
        <taxon>Mytilida</taxon>
        <taxon>Mytiloidea</taxon>
        <taxon>Mytilidae</taxon>
        <taxon>Mytilinae</taxon>
        <taxon>Mytilus</taxon>
    </lineage>
</organism>
<dbReference type="InterPro" id="IPR027417">
    <property type="entry name" value="P-loop_NTPase"/>
</dbReference>
<dbReference type="Gene3D" id="3.40.50.300">
    <property type="entry name" value="P-loop containing nucleotide triphosphate hydrolases"/>
    <property type="match status" value="2"/>
</dbReference>